<proteinExistence type="predicted"/>
<dbReference type="Proteomes" id="UP000694255">
    <property type="component" value="Unassembled WGS sequence"/>
</dbReference>
<reference evidence="4 5" key="1">
    <citation type="journal article" date="2021" name="DNA Res.">
        <title>Genome analysis of Candida subhashii reveals its hybrid nature and dual mitochondrial genome conformations.</title>
        <authorList>
            <person name="Mixao V."/>
            <person name="Hegedusova E."/>
            <person name="Saus E."/>
            <person name="Pryszcz L.P."/>
            <person name="Cillingova A."/>
            <person name="Nosek J."/>
            <person name="Gabaldon T."/>
        </authorList>
    </citation>
    <scope>NUCLEOTIDE SEQUENCE [LARGE SCALE GENOMIC DNA]</scope>
    <source>
        <strain evidence="4 5">CBS 10753</strain>
    </source>
</reference>
<gene>
    <name evidence="4" type="ORF">J8A68_005233</name>
</gene>
<dbReference type="Pfam" id="PF01302">
    <property type="entry name" value="CAP_GLY"/>
    <property type="match status" value="1"/>
</dbReference>
<feature type="coiled-coil region" evidence="1">
    <location>
        <begin position="190"/>
        <end position="329"/>
    </location>
</feature>
<dbReference type="PANTHER" id="PTHR18916:SF83">
    <property type="entry name" value="TIP ELONGATION PROTEIN 1"/>
    <property type="match status" value="1"/>
</dbReference>
<dbReference type="PANTHER" id="PTHR18916">
    <property type="entry name" value="DYNACTIN 1-RELATED MICROTUBULE-BINDING"/>
    <property type="match status" value="1"/>
</dbReference>
<organism evidence="4 5">
    <name type="scientific">[Candida] subhashii</name>
    <dbReference type="NCBI Taxonomy" id="561895"/>
    <lineage>
        <taxon>Eukaryota</taxon>
        <taxon>Fungi</taxon>
        <taxon>Dikarya</taxon>
        <taxon>Ascomycota</taxon>
        <taxon>Saccharomycotina</taxon>
        <taxon>Pichiomycetes</taxon>
        <taxon>Debaryomycetaceae</taxon>
        <taxon>Spathaspora</taxon>
    </lineage>
</organism>
<dbReference type="AlphaFoldDB" id="A0A8J5QHH6"/>
<comment type="caution">
    <text evidence="4">The sequence shown here is derived from an EMBL/GenBank/DDBJ whole genome shotgun (WGS) entry which is preliminary data.</text>
</comment>
<keyword evidence="5" id="KW-1185">Reference proteome</keyword>
<name>A0A8J5QHH6_9ASCO</name>
<dbReference type="OrthoDB" id="2130750at2759"/>
<feature type="region of interest" description="Disordered" evidence="2">
    <location>
        <begin position="99"/>
        <end position="174"/>
    </location>
</feature>
<dbReference type="SMART" id="SM01052">
    <property type="entry name" value="CAP_GLY"/>
    <property type="match status" value="1"/>
</dbReference>
<dbReference type="InterPro" id="IPR000938">
    <property type="entry name" value="CAP-Gly_domain"/>
</dbReference>
<feature type="compositionally biased region" description="Polar residues" evidence="2">
    <location>
        <begin position="111"/>
        <end position="137"/>
    </location>
</feature>
<evidence type="ECO:0000313" key="5">
    <source>
        <dbReference type="Proteomes" id="UP000694255"/>
    </source>
</evidence>
<feature type="coiled-coil region" evidence="1">
    <location>
        <begin position="357"/>
        <end position="384"/>
    </location>
</feature>
<evidence type="ECO:0000256" key="2">
    <source>
        <dbReference type="SAM" id="MobiDB-lite"/>
    </source>
</evidence>
<dbReference type="PROSITE" id="PS50245">
    <property type="entry name" value="CAP_GLY_2"/>
    <property type="match status" value="1"/>
</dbReference>
<evidence type="ECO:0000259" key="3">
    <source>
        <dbReference type="PROSITE" id="PS50245"/>
    </source>
</evidence>
<dbReference type="RefSeq" id="XP_049261470.1">
    <property type="nucleotide sequence ID" value="XM_049409277.1"/>
</dbReference>
<feature type="domain" description="CAP-Gly" evidence="3">
    <location>
        <begin position="24"/>
        <end position="71"/>
    </location>
</feature>
<feature type="compositionally biased region" description="Polar residues" evidence="2">
    <location>
        <begin position="156"/>
        <end position="174"/>
    </location>
</feature>
<evidence type="ECO:0000256" key="1">
    <source>
        <dbReference type="SAM" id="Coils"/>
    </source>
</evidence>
<dbReference type="GeneID" id="73472033"/>
<evidence type="ECO:0000313" key="4">
    <source>
        <dbReference type="EMBL" id="KAG7661237.1"/>
    </source>
</evidence>
<protein>
    <recommendedName>
        <fullName evidence="3">CAP-Gly domain-containing protein</fullName>
    </recommendedName>
</protein>
<dbReference type="EMBL" id="JAGSYN010000223">
    <property type="protein sequence ID" value="KAG7661237.1"/>
    <property type="molecule type" value="Genomic_DNA"/>
</dbReference>
<accession>A0A8J5QHH6</accession>
<sequence length="442" mass="49413">MSDLIGRQVVVPGTTGYGIIRYYGIIQGKTGMFAGVELPGSLIASRGKNSGDVAGVQYFDVRIPKSGLFLPYDRLKAVNPDLPERNQISRRSISMNNLSSVLRSTSEKRQSSYQKPRVSSLTEKTGSPQTNSRTQSPGLPGYKVQSPRTSDVFVSPRTNRSNGGFQSPNRMSNDRNGLYQTGGNSSLDLITKYETEIHDLKRVLRDKEKRLDQFNQQRAEWRAAMDELVSVQQDGMQVYESKIEELMDENKRQEDEIIKLRTTLSQAQSISHNDELQIENEHLKRQLEESTEKIKQLEKEVADGLSVGIQGVSIDNSDLNKEVEELKKELQARPHLNELLELQHSLDELDGMYKHTIQSKDTLINELQEEIKQLKENQGPLSADTAATSVSPASGAIYSSPGLPIYHAPGAIDPSSGKNDWCGLCEREGHTSINCPYENDIF</sequence>
<keyword evidence="1" id="KW-0175">Coiled coil</keyword>